<comment type="caution">
    <text evidence="4">The sequence shown here is derived from an EMBL/GenBank/DDBJ whole genome shotgun (WGS) entry which is preliminary data.</text>
</comment>
<evidence type="ECO:0008006" key="6">
    <source>
        <dbReference type="Google" id="ProtNLM"/>
    </source>
</evidence>
<organism evidence="4 5">
    <name type="scientific">Penicillium egyptiacum</name>
    <dbReference type="NCBI Taxonomy" id="1303716"/>
    <lineage>
        <taxon>Eukaryota</taxon>
        <taxon>Fungi</taxon>
        <taxon>Dikarya</taxon>
        <taxon>Ascomycota</taxon>
        <taxon>Pezizomycotina</taxon>
        <taxon>Eurotiomycetes</taxon>
        <taxon>Eurotiomycetidae</taxon>
        <taxon>Eurotiales</taxon>
        <taxon>Aspergillaceae</taxon>
        <taxon>Penicillium</taxon>
    </lineage>
</organism>
<dbReference type="Pfam" id="PF18783">
    <property type="entry name" value="IPU_b_solenoid"/>
    <property type="match status" value="1"/>
</dbReference>
<dbReference type="SUPFAM" id="SSF51126">
    <property type="entry name" value="Pectin lyase-like"/>
    <property type="match status" value="1"/>
</dbReference>
<dbReference type="Pfam" id="PF03718">
    <property type="entry name" value="Glyco_hydro_49"/>
    <property type="match status" value="1"/>
</dbReference>
<dbReference type="SUPFAM" id="SSF101596">
    <property type="entry name" value="Dextranase, N-terminal domain"/>
    <property type="match status" value="1"/>
</dbReference>
<dbReference type="InterPro" id="IPR012334">
    <property type="entry name" value="Pectin_lyas_fold"/>
</dbReference>
<feature type="domain" description="Glycoside hydrolase family 49 C-terminal" evidence="2">
    <location>
        <begin position="495"/>
        <end position="601"/>
    </location>
</feature>
<dbReference type="GO" id="GO:0004553">
    <property type="term" value="F:hydrolase activity, hydrolyzing O-glycosyl compounds"/>
    <property type="evidence" value="ECO:0007669"/>
    <property type="project" value="InterPro"/>
</dbReference>
<evidence type="ECO:0000313" key="5">
    <source>
        <dbReference type="Proteomes" id="UP001154252"/>
    </source>
</evidence>
<dbReference type="InterPro" id="IPR011050">
    <property type="entry name" value="Pectin_lyase_fold/virulence"/>
</dbReference>
<dbReference type="InterPro" id="IPR041274">
    <property type="entry name" value="IPU_b_solenoid"/>
</dbReference>
<keyword evidence="1" id="KW-0732">Signal</keyword>
<dbReference type="InterPro" id="IPR041402">
    <property type="entry name" value="B_solenoid_dext"/>
</dbReference>
<dbReference type="InterPro" id="IPR023226">
    <property type="entry name" value="Glyco_hydro_49_N_dom"/>
</dbReference>
<evidence type="ECO:0000313" key="4">
    <source>
        <dbReference type="EMBL" id="CAG8887968.1"/>
    </source>
</evidence>
<dbReference type="Pfam" id="PF18841">
    <property type="entry name" value="B_solenoid_dext"/>
    <property type="match status" value="1"/>
</dbReference>
<dbReference type="Gene3D" id="2.160.20.10">
    <property type="entry name" value="Single-stranded right-handed beta-helix, Pectin lyase-like"/>
    <property type="match status" value="1"/>
</dbReference>
<proteinExistence type="predicted"/>
<evidence type="ECO:0000259" key="3">
    <source>
        <dbReference type="Pfam" id="PF17433"/>
    </source>
</evidence>
<gene>
    <name evidence="4" type="ORF">PEGY_LOCUS1264</name>
</gene>
<reference evidence="4" key="1">
    <citation type="submission" date="2021-07" db="EMBL/GenBank/DDBJ databases">
        <authorList>
            <person name="Branca A.L. A."/>
        </authorList>
    </citation>
    <scope>NUCLEOTIDE SEQUENCE</scope>
</reference>
<feature type="signal peptide" evidence="1">
    <location>
        <begin position="1"/>
        <end position="22"/>
    </location>
</feature>
<dbReference type="OrthoDB" id="406508at2759"/>
<feature type="domain" description="Glycoside hydrolase family 49 N-terminal" evidence="3">
    <location>
        <begin position="31"/>
        <end position="227"/>
    </location>
</feature>
<feature type="chain" id="PRO_5040824525" description="Dextranase" evidence="1">
    <location>
        <begin position="23"/>
        <end position="602"/>
    </location>
</feature>
<protein>
    <recommendedName>
        <fullName evidence="6">Dextranase</fullName>
    </recommendedName>
</protein>
<dbReference type="AlphaFoldDB" id="A0A9W4NZ04"/>
<dbReference type="EMBL" id="CAJVRC010000839">
    <property type="protein sequence ID" value="CAG8887968.1"/>
    <property type="molecule type" value="Genomic_DNA"/>
</dbReference>
<evidence type="ECO:0000256" key="1">
    <source>
        <dbReference type="SAM" id="SignalP"/>
    </source>
</evidence>
<dbReference type="InterPro" id="IPR035953">
    <property type="entry name" value="Dextranase_N-ter"/>
</dbReference>
<keyword evidence="5" id="KW-1185">Reference proteome</keyword>
<dbReference type="PROSITE" id="PS51257">
    <property type="entry name" value="PROKAR_LIPOPROTEIN"/>
    <property type="match status" value="1"/>
</dbReference>
<name>A0A9W4NZ04_9EURO</name>
<dbReference type="Gene3D" id="2.60.350.10">
    <property type="entry name" value="Dextranase, N-terminal"/>
    <property type="match status" value="1"/>
</dbReference>
<evidence type="ECO:0000259" key="2">
    <source>
        <dbReference type="Pfam" id="PF03718"/>
    </source>
</evidence>
<sequence length="602" mass="66606">MKAISLLAPLAATLFMAGSASCLSAPTPGGNATTCDSNLCTWWHDSGEINTQTRVEPSNVRQSRRYLVQVRPAGSQEAFRPSFVYEAIPRNGNGRIHSPWDYGNGDDTLGTNVDDGVSIEPEVGINMAWSQFEYAQDVEVKILRRDGQSLGGASNVKIRPTSTSYSVSSNDGGIIIRVPKDDRGRRFSVEFNDDLYTYRSDGQNYVHSGGDIVSVEPKNGLIIFASAFLPADMVPTMNSDNTKTMTPGPINAGDWGDKPILYFPPGVYWMNSNPQGDKPKYGENHIKLHPNTYWVHLAPGAYVKGAVQYTTSNSNFYATGHGVLSGEHYVYQANPATYYQAVKSDQTSLRLWYHENVGRQTWHCVGPTINAPPFNTMDLHGNSYDASVRISDYKQVGAFFFQTDGPQMYPNSVVSDVFYHANDDGIKAYYSGVTAKRLIIWKVHNDPIIQMGWDSRQVSGVNIDGLDIIHTRYRRSETVVPSSIIGASPFYMDGKTPDHSKFISMTVQNIVCEGPCPALFRIQALQNYKDFVVRNVAYPDGLITGSFGLGESIIPAVPGMTMELDVTNWTIRGEKVTMSNFQSDSLGQMNIAAQYWGQWSIQ</sequence>
<dbReference type="InterPro" id="IPR005192">
    <property type="entry name" value="Glyco_hydro_49_C"/>
</dbReference>
<dbReference type="Proteomes" id="UP001154252">
    <property type="component" value="Unassembled WGS sequence"/>
</dbReference>
<accession>A0A9W4NZ04</accession>
<dbReference type="Pfam" id="PF17433">
    <property type="entry name" value="Glyco_hydro_49N"/>
    <property type="match status" value="1"/>
</dbReference>